<evidence type="ECO:0000256" key="11">
    <source>
        <dbReference type="SAM" id="MobiDB-lite"/>
    </source>
</evidence>
<evidence type="ECO:0000256" key="4">
    <source>
        <dbReference type="ARBA" id="ARBA00022692"/>
    </source>
</evidence>
<evidence type="ECO:0000256" key="12">
    <source>
        <dbReference type="SAM" id="Phobius"/>
    </source>
</evidence>
<evidence type="ECO:0000256" key="2">
    <source>
        <dbReference type="ARBA" id="ARBA00006337"/>
    </source>
</evidence>
<gene>
    <name evidence="15" type="ORF">Sviol_10450</name>
</gene>
<keyword evidence="5" id="KW-0677">Repeat</keyword>
<dbReference type="PANTHER" id="PTHR43099">
    <property type="entry name" value="UPF0053 PROTEIN YRKA"/>
    <property type="match status" value="1"/>
</dbReference>
<evidence type="ECO:0000256" key="5">
    <source>
        <dbReference type="ARBA" id="ARBA00022737"/>
    </source>
</evidence>
<dbReference type="PROSITE" id="PS51846">
    <property type="entry name" value="CNNM"/>
    <property type="match status" value="1"/>
</dbReference>
<keyword evidence="6 10" id="KW-1133">Transmembrane helix</keyword>
<keyword evidence="7 9" id="KW-0129">CBS domain</keyword>
<dbReference type="Gene3D" id="3.10.580.10">
    <property type="entry name" value="CBS-domain"/>
    <property type="match status" value="1"/>
</dbReference>
<accession>A0ABQ3QH90</accession>
<name>A0ABQ3QH90_9ACTN</name>
<organism evidence="15 16">
    <name type="scientific">Streptomyces violascens</name>
    <dbReference type="NCBI Taxonomy" id="67381"/>
    <lineage>
        <taxon>Bacteria</taxon>
        <taxon>Bacillati</taxon>
        <taxon>Actinomycetota</taxon>
        <taxon>Actinomycetes</taxon>
        <taxon>Kitasatosporales</taxon>
        <taxon>Streptomycetaceae</taxon>
        <taxon>Streptomyces</taxon>
    </lineage>
</organism>
<dbReference type="SMART" id="SM01091">
    <property type="entry name" value="CorC_HlyC"/>
    <property type="match status" value="1"/>
</dbReference>
<keyword evidence="3" id="KW-1003">Cell membrane</keyword>
<evidence type="ECO:0000256" key="10">
    <source>
        <dbReference type="PROSITE-ProRule" id="PRU01193"/>
    </source>
</evidence>
<dbReference type="EMBL" id="BNDY01000002">
    <property type="protein sequence ID" value="GHI36637.1"/>
    <property type="molecule type" value="Genomic_DNA"/>
</dbReference>
<feature type="compositionally biased region" description="Basic and acidic residues" evidence="11">
    <location>
        <begin position="340"/>
        <end position="349"/>
    </location>
</feature>
<evidence type="ECO:0000256" key="6">
    <source>
        <dbReference type="ARBA" id="ARBA00022989"/>
    </source>
</evidence>
<feature type="domain" description="CNNM transmembrane" evidence="14">
    <location>
        <begin position="1"/>
        <end position="202"/>
    </location>
</feature>
<evidence type="ECO:0000259" key="13">
    <source>
        <dbReference type="PROSITE" id="PS51371"/>
    </source>
</evidence>
<keyword evidence="16" id="KW-1185">Reference proteome</keyword>
<comment type="subcellular location">
    <subcellularLocation>
        <location evidence="1">Cell membrane</location>
        <topology evidence="1">Multi-pass membrane protein</topology>
    </subcellularLocation>
</comment>
<evidence type="ECO:0000256" key="8">
    <source>
        <dbReference type="ARBA" id="ARBA00023136"/>
    </source>
</evidence>
<sequence>MTEVLLLLAAVLLSLVCAVFVAAEFSLTTAERSDLERAVERGERGASSALKAVRSLTFQLSGAQLGITVTGLVIGMIAKPSIAKLLTGPLEALGLSATTASSVALMLGMVLSTVFLMVVGELVPKNWAISSPLAVAKVVSAPQRAFSAAFRPLISHLNTSANHLVRRFGLEPAEELASARSPQELVALARHSAKEGALEADTAELFVRTLSLAQLNAENVMTPRVQVTALDIQATAEDVANATRATGLSRFPVYRGSLDSVVGIAHIKDVLAVPAERRRLHPVTSLLREPLLVPETLTVDRLLDQLYGKRTMAVVIDEYGGTAGVVTLEDIVEEVVGEVRDEHDPHETPDLAPAGQDADGRTLYSADGAARDDQLAAIGLRVPDGPYETLAGLVATELGRIPTVGDRVDLAGWRMDVVDASGRRAARVLLHAPLNPEDDHEGAGR</sequence>
<dbReference type="PANTHER" id="PTHR43099:SF6">
    <property type="entry name" value="UPF0053 PROTEIN RV1842C"/>
    <property type="match status" value="1"/>
</dbReference>
<keyword evidence="8 10" id="KW-0472">Membrane</keyword>
<dbReference type="Pfam" id="PF00571">
    <property type="entry name" value="CBS"/>
    <property type="match status" value="2"/>
</dbReference>
<feature type="region of interest" description="Disordered" evidence="11">
    <location>
        <begin position="340"/>
        <end position="359"/>
    </location>
</feature>
<dbReference type="Proteomes" id="UP001050808">
    <property type="component" value="Unassembled WGS sequence"/>
</dbReference>
<keyword evidence="4 10" id="KW-0812">Transmembrane</keyword>
<dbReference type="InterPro" id="IPR046342">
    <property type="entry name" value="CBS_dom_sf"/>
</dbReference>
<protein>
    <submittedName>
        <fullName evidence="15">Membrane protein</fullName>
    </submittedName>
</protein>
<evidence type="ECO:0000259" key="14">
    <source>
        <dbReference type="PROSITE" id="PS51846"/>
    </source>
</evidence>
<dbReference type="Gene3D" id="3.30.465.10">
    <property type="match status" value="1"/>
</dbReference>
<proteinExistence type="inferred from homology"/>
<evidence type="ECO:0000256" key="7">
    <source>
        <dbReference type="ARBA" id="ARBA00023122"/>
    </source>
</evidence>
<dbReference type="Pfam" id="PF03471">
    <property type="entry name" value="CorC_HlyC"/>
    <property type="match status" value="1"/>
</dbReference>
<dbReference type="InterPro" id="IPR044751">
    <property type="entry name" value="Ion_transp-like_CBS"/>
</dbReference>
<dbReference type="InterPro" id="IPR002550">
    <property type="entry name" value="CNNM"/>
</dbReference>
<evidence type="ECO:0000256" key="3">
    <source>
        <dbReference type="ARBA" id="ARBA00022475"/>
    </source>
</evidence>
<feature type="transmembrane region" description="Helical" evidence="12">
    <location>
        <begin position="56"/>
        <end position="78"/>
    </location>
</feature>
<dbReference type="PROSITE" id="PS51371">
    <property type="entry name" value="CBS"/>
    <property type="match status" value="2"/>
</dbReference>
<feature type="domain" description="CBS" evidence="13">
    <location>
        <begin position="221"/>
        <end position="280"/>
    </location>
</feature>
<dbReference type="Pfam" id="PF01595">
    <property type="entry name" value="CNNM"/>
    <property type="match status" value="1"/>
</dbReference>
<dbReference type="SUPFAM" id="SSF56176">
    <property type="entry name" value="FAD-binding/transporter-associated domain-like"/>
    <property type="match status" value="1"/>
</dbReference>
<evidence type="ECO:0000313" key="16">
    <source>
        <dbReference type="Proteomes" id="UP001050808"/>
    </source>
</evidence>
<feature type="transmembrane region" description="Helical" evidence="12">
    <location>
        <begin position="90"/>
        <end position="119"/>
    </location>
</feature>
<dbReference type="InterPro" id="IPR000644">
    <property type="entry name" value="CBS_dom"/>
</dbReference>
<comment type="caution">
    <text evidence="15">The sequence shown here is derived from an EMBL/GenBank/DDBJ whole genome shotgun (WGS) entry which is preliminary data.</text>
</comment>
<dbReference type="RefSeq" id="WP_189960573.1">
    <property type="nucleotide sequence ID" value="NZ_BMUA01000001.1"/>
</dbReference>
<comment type="similarity">
    <text evidence="2">Belongs to the UPF0053 family.</text>
</comment>
<dbReference type="CDD" id="cd04590">
    <property type="entry name" value="CBS_pair_CorC_HlyC_assoc"/>
    <property type="match status" value="1"/>
</dbReference>
<evidence type="ECO:0000313" key="15">
    <source>
        <dbReference type="EMBL" id="GHI36637.1"/>
    </source>
</evidence>
<evidence type="ECO:0000256" key="9">
    <source>
        <dbReference type="PROSITE-ProRule" id="PRU00703"/>
    </source>
</evidence>
<dbReference type="InterPro" id="IPR005170">
    <property type="entry name" value="Transptr-assoc_dom"/>
</dbReference>
<dbReference type="InterPro" id="IPR051676">
    <property type="entry name" value="UPF0053_domain"/>
</dbReference>
<feature type="domain" description="CBS" evidence="13">
    <location>
        <begin position="286"/>
        <end position="342"/>
    </location>
</feature>
<reference evidence="15" key="1">
    <citation type="submission" date="2024-05" db="EMBL/GenBank/DDBJ databases">
        <title>Whole genome shotgun sequence of Streptomyces violascens NBRC 12920.</title>
        <authorList>
            <person name="Komaki H."/>
            <person name="Tamura T."/>
        </authorList>
    </citation>
    <scope>NUCLEOTIDE SEQUENCE</scope>
    <source>
        <strain evidence="15">NBRC 12920</strain>
    </source>
</reference>
<dbReference type="InterPro" id="IPR016169">
    <property type="entry name" value="FAD-bd_PCMH_sub2"/>
</dbReference>
<dbReference type="InterPro" id="IPR036318">
    <property type="entry name" value="FAD-bd_PCMH-like_sf"/>
</dbReference>
<dbReference type="SUPFAM" id="SSF54631">
    <property type="entry name" value="CBS-domain pair"/>
    <property type="match status" value="1"/>
</dbReference>
<evidence type="ECO:0000256" key="1">
    <source>
        <dbReference type="ARBA" id="ARBA00004651"/>
    </source>
</evidence>